<gene>
    <name evidence="1" type="ORF">F444_17348</name>
</gene>
<reference evidence="1 2" key="1">
    <citation type="submission" date="2013-11" db="EMBL/GenBank/DDBJ databases">
        <title>The Genome Sequence of Phytophthora parasitica P1976.</title>
        <authorList>
            <consortium name="The Broad Institute Genomics Platform"/>
            <person name="Russ C."/>
            <person name="Tyler B."/>
            <person name="Panabieres F."/>
            <person name="Shan W."/>
            <person name="Tripathy S."/>
            <person name="Grunwald N."/>
            <person name="Machado M."/>
            <person name="Johnson C.S."/>
            <person name="Walker B."/>
            <person name="Young S."/>
            <person name="Zeng Q."/>
            <person name="Gargeya S."/>
            <person name="Fitzgerald M."/>
            <person name="Haas B."/>
            <person name="Abouelleil A."/>
            <person name="Allen A.W."/>
            <person name="Alvarado L."/>
            <person name="Arachchi H.M."/>
            <person name="Berlin A.M."/>
            <person name="Chapman S.B."/>
            <person name="Gainer-Dewar J."/>
            <person name="Goldberg J."/>
            <person name="Griggs A."/>
            <person name="Gujja S."/>
            <person name="Hansen M."/>
            <person name="Howarth C."/>
            <person name="Imamovic A."/>
            <person name="Ireland A."/>
            <person name="Larimer J."/>
            <person name="McCowan C."/>
            <person name="Murphy C."/>
            <person name="Pearson M."/>
            <person name="Poon T.W."/>
            <person name="Priest M."/>
            <person name="Roberts A."/>
            <person name="Saif S."/>
            <person name="Shea T."/>
            <person name="Sisk P."/>
            <person name="Sykes S."/>
            <person name="Wortman J."/>
            <person name="Nusbaum C."/>
            <person name="Birren B."/>
        </authorList>
    </citation>
    <scope>NUCLEOTIDE SEQUENCE [LARGE SCALE GENOMIC DNA]</scope>
    <source>
        <strain evidence="1 2">P1976</strain>
    </source>
</reference>
<evidence type="ECO:0008006" key="3">
    <source>
        <dbReference type="Google" id="ProtNLM"/>
    </source>
</evidence>
<dbReference type="Proteomes" id="UP000028582">
    <property type="component" value="Unassembled WGS sequence"/>
</dbReference>
<dbReference type="AlphaFoldDB" id="A0A080ZFB8"/>
<evidence type="ECO:0000313" key="1">
    <source>
        <dbReference type="EMBL" id="ETO65329.1"/>
    </source>
</evidence>
<dbReference type="SUPFAM" id="SSF53756">
    <property type="entry name" value="UDP-Glycosyltransferase/glycogen phosphorylase"/>
    <property type="match status" value="1"/>
</dbReference>
<proteinExistence type="predicted"/>
<organism evidence="1 2">
    <name type="scientific">Phytophthora nicotianae P1976</name>
    <dbReference type="NCBI Taxonomy" id="1317066"/>
    <lineage>
        <taxon>Eukaryota</taxon>
        <taxon>Sar</taxon>
        <taxon>Stramenopiles</taxon>
        <taxon>Oomycota</taxon>
        <taxon>Peronosporomycetes</taxon>
        <taxon>Peronosporales</taxon>
        <taxon>Peronosporaceae</taxon>
        <taxon>Phytophthora</taxon>
    </lineage>
</organism>
<dbReference type="EMBL" id="ANJA01003199">
    <property type="protein sequence ID" value="ETO65329.1"/>
    <property type="molecule type" value="Genomic_DNA"/>
</dbReference>
<sequence>MGKSKSPARQNWLHRFLVFLVLLGFLTLVVQISALLGRSGEQLTASARLRRAISQRIPWRHRSNNHSELQSVNELQPVSNELQRFGAEPTPAADTGDDEVSDEDLLHLSLLHERCVADTDAILPWQFGSPNHQSPNTTASNPEVVIHQNDSNLLQKLKQCPDVDIYLPNHLHGNGYCEDAVAYTKYLNSRLLPMWALQVKMYDPELQREVDYFDLCPKTPMIFFNHYWDDVPSMPRWPENKPIYLMPNIEMIELTPEFYWRVNVVLCKTQICFDRVTKWYEQEGNPRNTEVFYTKHTSSDQAQFARKRLGEDAIAPKNFSNVKFLHTPGTSIWKGTRAVLECWTSMAGLPPLDVYIDESAYNYMMPPPFQTKLNHSRSPVNVHLGMVERSEFSKITAEAAFFMCPSRSEGYGHYINQARASGAVVVTTGAAPMNELINSREMGVLVQARRQHDDRMLLGGNFKGGHGLKNVQGLIAAFSPYHLCHTVLAMIKTTTPEQRAAMGANARRQYHEDTKFFAETMQELREFARNGR</sequence>
<dbReference type="OrthoDB" id="2100592at2759"/>
<accession>A0A080ZFB8</accession>
<evidence type="ECO:0000313" key="2">
    <source>
        <dbReference type="Proteomes" id="UP000028582"/>
    </source>
</evidence>
<dbReference type="Gene3D" id="3.40.50.2000">
    <property type="entry name" value="Glycogen Phosphorylase B"/>
    <property type="match status" value="1"/>
</dbReference>
<comment type="caution">
    <text evidence="1">The sequence shown here is derived from an EMBL/GenBank/DDBJ whole genome shotgun (WGS) entry which is preliminary data.</text>
</comment>
<name>A0A080ZFB8_PHYNI</name>
<protein>
    <recommendedName>
        <fullName evidence="3">Glycosyl transferase family 1 domain-containing protein</fullName>
    </recommendedName>
</protein>
<dbReference type="Pfam" id="PF13692">
    <property type="entry name" value="Glyco_trans_1_4"/>
    <property type="match status" value="1"/>
</dbReference>